<dbReference type="GO" id="GO:0016787">
    <property type="term" value="F:hydrolase activity"/>
    <property type="evidence" value="ECO:0007669"/>
    <property type="project" value="UniProtKB-KW"/>
</dbReference>
<dbReference type="Gene3D" id="3.40.50.1820">
    <property type="entry name" value="alpha/beta hydrolase"/>
    <property type="match status" value="1"/>
</dbReference>
<keyword evidence="3" id="KW-1185">Reference proteome</keyword>
<dbReference type="InterPro" id="IPR000073">
    <property type="entry name" value="AB_hydrolase_1"/>
</dbReference>
<dbReference type="PRINTS" id="PR00111">
    <property type="entry name" value="ABHYDROLASE"/>
</dbReference>
<dbReference type="InterPro" id="IPR029058">
    <property type="entry name" value="AB_hydrolase_fold"/>
</dbReference>
<dbReference type="AlphaFoldDB" id="A0A941D4D8"/>
<dbReference type="SUPFAM" id="SSF53474">
    <property type="entry name" value="alpha/beta-Hydrolases"/>
    <property type="match status" value="1"/>
</dbReference>
<dbReference type="RefSeq" id="WP_211600758.1">
    <property type="nucleotide sequence ID" value="NZ_JAGSNF010000001.1"/>
</dbReference>
<gene>
    <name evidence="2" type="ORF">KC207_00050</name>
</gene>
<dbReference type="Pfam" id="PF00561">
    <property type="entry name" value="Abhydrolase_1"/>
    <property type="match status" value="1"/>
</dbReference>
<feature type="domain" description="AB hydrolase-1" evidence="1">
    <location>
        <begin position="35"/>
        <end position="254"/>
    </location>
</feature>
<dbReference type="InterPro" id="IPR050471">
    <property type="entry name" value="AB_hydrolase"/>
</dbReference>
<dbReference type="Proteomes" id="UP000677016">
    <property type="component" value="Unassembled WGS sequence"/>
</dbReference>
<proteinExistence type="predicted"/>
<comment type="caution">
    <text evidence="2">The sequence shown here is derived from an EMBL/GenBank/DDBJ whole genome shotgun (WGS) entry which is preliminary data.</text>
</comment>
<name>A0A941D4D8_9MICO</name>
<dbReference type="EMBL" id="JAGSNF010000001">
    <property type="protein sequence ID" value="MBR7741685.1"/>
    <property type="molecule type" value="Genomic_DNA"/>
</dbReference>
<dbReference type="PANTHER" id="PTHR43433:SF5">
    <property type="entry name" value="AB HYDROLASE-1 DOMAIN-CONTAINING PROTEIN"/>
    <property type="match status" value="1"/>
</dbReference>
<evidence type="ECO:0000259" key="1">
    <source>
        <dbReference type="Pfam" id="PF00561"/>
    </source>
</evidence>
<evidence type="ECO:0000313" key="3">
    <source>
        <dbReference type="Proteomes" id="UP000677016"/>
    </source>
</evidence>
<accession>A0A941D4D8</accession>
<evidence type="ECO:0000313" key="2">
    <source>
        <dbReference type="EMBL" id="MBR7741685.1"/>
    </source>
</evidence>
<protein>
    <submittedName>
        <fullName evidence="2">Alpha/beta fold hydrolase</fullName>
    </submittedName>
</protein>
<reference evidence="2" key="1">
    <citation type="submission" date="2021-04" db="EMBL/GenBank/DDBJ databases">
        <title>Phycicoccus avicenniae sp. nov., a novel endophytic actinomycetes isolated from branch of Avicennia mariana.</title>
        <authorList>
            <person name="Tuo L."/>
        </authorList>
    </citation>
    <scope>NUCLEOTIDE SEQUENCE</scope>
    <source>
        <strain evidence="2">BSK3Z-2</strain>
    </source>
</reference>
<sequence>MSAAEAADRGTAPFGGASTWHSAHFPARRATPAEPLVLLNSLATTTAIWEPLLDDLTEWSPVLCLDYPGHGRSPARDVPVTMDALVDGVLAVLDRAGIARAHVAGVSIGGMCAVALAARAPDRIASISVIGSGPRLDPRMWADRRRLVEEWGTRGIATDVLRRWFTPDYAAANPVVVAAYREMLLGTSDHAYAALSELLGATDLRPLLDDVRCPALVVCGEHDPAAPVAGGEVFVRGIEDARLEVVPGAAHMVQAMAPEDLAALVVAHMARATVESPDDAPLARP</sequence>
<dbReference type="PANTHER" id="PTHR43433">
    <property type="entry name" value="HYDROLASE, ALPHA/BETA FOLD FAMILY PROTEIN"/>
    <property type="match status" value="1"/>
</dbReference>
<keyword evidence="2" id="KW-0378">Hydrolase</keyword>
<organism evidence="2 3">
    <name type="scientific">Phycicoccus avicenniae</name>
    <dbReference type="NCBI Taxonomy" id="2828860"/>
    <lineage>
        <taxon>Bacteria</taxon>
        <taxon>Bacillati</taxon>
        <taxon>Actinomycetota</taxon>
        <taxon>Actinomycetes</taxon>
        <taxon>Micrococcales</taxon>
        <taxon>Intrasporangiaceae</taxon>
        <taxon>Phycicoccus</taxon>
    </lineage>
</organism>